<name>A0A3D8IDU2_9HELI</name>
<dbReference type="Proteomes" id="UP000256650">
    <property type="component" value="Unassembled WGS sequence"/>
</dbReference>
<dbReference type="RefSeq" id="WP_115551340.1">
    <property type="nucleotide sequence ID" value="NZ_CAONBV010000117.1"/>
</dbReference>
<keyword evidence="2" id="KW-1003">Cell membrane</keyword>
<proteinExistence type="predicted"/>
<dbReference type="EMBL" id="NXLS01000003">
    <property type="protein sequence ID" value="RDU63312.1"/>
    <property type="molecule type" value="Genomic_DNA"/>
</dbReference>
<dbReference type="GeneID" id="82535462"/>
<comment type="subcellular location">
    <subcellularLocation>
        <location evidence="1">Cell membrane</location>
        <topology evidence="1">Multi-pass membrane protein</topology>
    </subcellularLocation>
</comment>
<feature type="region of interest" description="Disordered" evidence="6">
    <location>
        <begin position="1"/>
        <end position="25"/>
    </location>
</feature>
<dbReference type="InterPro" id="IPR010432">
    <property type="entry name" value="RDD"/>
</dbReference>
<comment type="caution">
    <text evidence="9">The sequence shown here is derived from an EMBL/GenBank/DDBJ whole genome shotgun (WGS) entry which is preliminary data.</text>
</comment>
<evidence type="ECO:0000256" key="4">
    <source>
        <dbReference type="ARBA" id="ARBA00022989"/>
    </source>
</evidence>
<evidence type="ECO:0000256" key="6">
    <source>
        <dbReference type="SAM" id="MobiDB-lite"/>
    </source>
</evidence>
<feature type="transmembrane region" description="Helical" evidence="7">
    <location>
        <begin position="129"/>
        <end position="154"/>
    </location>
</feature>
<evidence type="ECO:0000313" key="9">
    <source>
        <dbReference type="EMBL" id="RDU63312.1"/>
    </source>
</evidence>
<evidence type="ECO:0000256" key="7">
    <source>
        <dbReference type="SAM" id="Phobius"/>
    </source>
</evidence>
<keyword evidence="4 7" id="KW-1133">Transmembrane helix</keyword>
<gene>
    <name evidence="9" type="ORF">CQA43_04080</name>
</gene>
<keyword evidence="5 7" id="KW-0472">Membrane</keyword>
<accession>A0A3D8IDU2</accession>
<evidence type="ECO:0000256" key="1">
    <source>
        <dbReference type="ARBA" id="ARBA00004651"/>
    </source>
</evidence>
<evidence type="ECO:0000256" key="3">
    <source>
        <dbReference type="ARBA" id="ARBA00022692"/>
    </source>
</evidence>
<dbReference type="PANTHER" id="PTHR36115:SF6">
    <property type="entry name" value="PROLINE-RICH ANTIGEN HOMOLOG"/>
    <property type="match status" value="1"/>
</dbReference>
<protein>
    <submittedName>
        <fullName evidence="9">RDD family protein</fullName>
    </submittedName>
</protein>
<dbReference type="OrthoDB" id="5349007at2"/>
<keyword evidence="10" id="KW-1185">Reference proteome</keyword>
<evidence type="ECO:0000313" key="10">
    <source>
        <dbReference type="Proteomes" id="UP000256650"/>
    </source>
</evidence>
<evidence type="ECO:0000259" key="8">
    <source>
        <dbReference type="Pfam" id="PF06271"/>
    </source>
</evidence>
<dbReference type="AlphaFoldDB" id="A0A3D8IDU2"/>
<feature type="transmembrane region" description="Helical" evidence="7">
    <location>
        <begin position="63"/>
        <end position="83"/>
    </location>
</feature>
<keyword evidence="3 7" id="KW-0812">Transmembrane</keyword>
<organism evidence="9 10">
    <name type="scientific">Helicobacter ganmani</name>
    <dbReference type="NCBI Taxonomy" id="60246"/>
    <lineage>
        <taxon>Bacteria</taxon>
        <taxon>Pseudomonadati</taxon>
        <taxon>Campylobacterota</taxon>
        <taxon>Epsilonproteobacteria</taxon>
        <taxon>Campylobacterales</taxon>
        <taxon>Helicobacteraceae</taxon>
        <taxon>Helicobacter</taxon>
    </lineage>
</organism>
<dbReference type="Pfam" id="PF06271">
    <property type="entry name" value="RDD"/>
    <property type="match status" value="1"/>
</dbReference>
<feature type="domain" description="RDD" evidence="8">
    <location>
        <begin position="49"/>
        <end position="169"/>
    </location>
</feature>
<dbReference type="GO" id="GO:0005886">
    <property type="term" value="C:plasma membrane"/>
    <property type="evidence" value="ECO:0007669"/>
    <property type="project" value="UniProtKB-SubCell"/>
</dbReference>
<evidence type="ECO:0000256" key="5">
    <source>
        <dbReference type="ARBA" id="ARBA00023136"/>
    </source>
</evidence>
<sequence>MRWRKVKQNPKPPTQAKHKANSALPPTNALPHRLIQELEQNSSDSLQIANFWERGKAQVIDTFMIYLPLLYFLTYVVVGSAQGFRDSTWAPFSGVLIYGILVALLLAFKGQTPGKKAYNLWIVRENGKNVTFAFALLRFFAFLLSGVSIVGIFMPLWRRDKKALHDILLKTLILKKG</sequence>
<evidence type="ECO:0000256" key="2">
    <source>
        <dbReference type="ARBA" id="ARBA00022475"/>
    </source>
</evidence>
<dbReference type="InterPro" id="IPR051791">
    <property type="entry name" value="Pra-immunoreactive"/>
</dbReference>
<reference evidence="9 10" key="1">
    <citation type="submission" date="2018-04" db="EMBL/GenBank/DDBJ databases">
        <title>Novel Campyloabacter and Helicobacter Species and Strains.</title>
        <authorList>
            <person name="Mannion A.J."/>
            <person name="Shen Z."/>
            <person name="Fox J.G."/>
        </authorList>
    </citation>
    <scope>NUCLEOTIDE SEQUENCE [LARGE SCALE GENOMIC DNA]</scope>
    <source>
        <strain evidence="9 10">MIT 99-5101</strain>
    </source>
</reference>
<feature type="transmembrane region" description="Helical" evidence="7">
    <location>
        <begin position="89"/>
        <end position="108"/>
    </location>
</feature>
<dbReference type="PANTHER" id="PTHR36115">
    <property type="entry name" value="PROLINE-RICH ANTIGEN HOMOLOG-RELATED"/>
    <property type="match status" value="1"/>
</dbReference>